<organism evidence="1 2">
    <name type="scientific">Hermanssonia centrifuga</name>
    <dbReference type="NCBI Taxonomy" id="98765"/>
    <lineage>
        <taxon>Eukaryota</taxon>
        <taxon>Fungi</taxon>
        <taxon>Dikarya</taxon>
        <taxon>Basidiomycota</taxon>
        <taxon>Agaricomycotina</taxon>
        <taxon>Agaricomycetes</taxon>
        <taxon>Polyporales</taxon>
        <taxon>Meruliaceae</taxon>
        <taxon>Hermanssonia</taxon>
    </lineage>
</organism>
<sequence length="59" mass="7041">MKFNAPYVLPRKSEKEDFGFFVRMSPNILVQRAINGCKLFTAIFKQKSNQHREQLHMRN</sequence>
<evidence type="ECO:0000313" key="1">
    <source>
        <dbReference type="EMBL" id="PSS32157.1"/>
    </source>
</evidence>
<accession>A0A2R6RQ63</accession>
<proteinExistence type="predicted"/>
<gene>
    <name evidence="1" type="ORF">PHLCEN_2v2079</name>
</gene>
<comment type="caution">
    <text evidence="1">The sequence shown here is derived from an EMBL/GenBank/DDBJ whole genome shotgun (WGS) entry which is preliminary data.</text>
</comment>
<dbReference type="EMBL" id="MLYV02000193">
    <property type="protein sequence ID" value="PSS32157.1"/>
    <property type="molecule type" value="Genomic_DNA"/>
</dbReference>
<dbReference type="Proteomes" id="UP000186601">
    <property type="component" value="Unassembled WGS sequence"/>
</dbReference>
<name>A0A2R6RQ63_9APHY</name>
<evidence type="ECO:0000313" key="2">
    <source>
        <dbReference type="Proteomes" id="UP000186601"/>
    </source>
</evidence>
<dbReference type="AlphaFoldDB" id="A0A2R6RQ63"/>
<reference evidence="1 2" key="1">
    <citation type="submission" date="2018-02" db="EMBL/GenBank/DDBJ databases">
        <title>Genome sequence of the basidiomycete white-rot fungus Phlebia centrifuga.</title>
        <authorList>
            <person name="Granchi Z."/>
            <person name="Peng M."/>
            <person name="de Vries R.P."/>
            <person name="Hilden K."/>
            <person name="Makela M.R."/>
            <person name="Grigoriev I."/>
            <person name="Riley R."/>
        </authorList>
    </citation>
    <scope>NUCLEOTIDE SEQUENCE [LARGE SCALE GENOMIC DNA]</scope>
    <source>
        <strain evidence="1 2">FBCC195</strain>
    </source>
</reference>
<keyword evidence="2" id="KW-1185">Reference proteome</keyword>
<protein>
    <submittedName>
        <fullName evidence="1">Uncharacterized protein</fullName>
    </submittedName>
</protein>